<name>A0ABP7UNX0_9FLAO</name>
<gene>
    <name evidence="2" type="ORF">GCM10022388_12640</name>
</gene>
<dbReference type="PANTHER" id="PTHR35535:SF1">
    <property type="entry name" value="HEAT SHOCK PROTEIN HSLJ"/>
    <property type="match status" value="1"/>
</dbReference>
<reference evidence="3" key="1">
    <citation type="journal article" date="2019" name="Int. J. Syst. Evol. Microbiol.">
        <title>The Global Catalogue of Microorganisms (GCM) 10K type strain sequencing project: providing services to taxonomists for standard genome sequencing and annotation.</title>
        <authorList>
            <consortium name="The Broad Institute Genomics Platform"/>
            <consortium name="The Broad Institute Genome Sequencing Center for Infectious Disease"/>
            <person name="Wu L."/>
            <person name="Ma J."/>
        </authorList>
    </citation>
    <scope>NUCLEOTIDE SEQUENCE [LARGE SCALE GENOMIC DNA]</scope>
    <source>
        <strain evidence="3">JCM 17068</strain>
    </source>
</reference>
<keyword evidence="3" id="KW-1185">Reference proteome</keyword>
<evidence type="ECO:0000313" key="3">
    <source>
        <dbReference type="Proteomes" id="UP001500426"/>
    </source>
</evidence>
<sequence>MFSNLYYIVKTAICYINMKKTYLILALTFLTIISCQKKENETTSTENDSIEYQDATNVVNDTMVTDTIKVDSSDVELLNKMSTNTTVKTTDPSKGKFALAETKWKLVELNGKAVKSATNKDYFINLDSKSGKFAAFAGCNNLAGTFVMKSTGKLAFSKIIATKMACPNMEFESNFIKTIEKTDNYMIEGKMLHFHKAKGAALAKFEAVK</sequence>
<proteinExistence type="predicted"/>
<dbReference type="Pfam" id="PF03724">
    <property type="entry name" value="META"/>
    <property type="match status" value="1"/>
</dbReference>
<dbReference type="InterPro" id="IPR038670">
    <property type="entry name" value="HslJ-like_sf"/>
</dbReference>
<dbReference type="InterPro" id="IPR053147">
    <property type="entry name" value="Hsp_HslJ-like"/>
</dbReference>
<dbReference type="InterPro" id="IPR005184">
    <property type="entry name" value="DUF306_Meta_HslJ"/>
</dbReference>
<evidence type="ECO:0000259" key="1">
    <source>
        <dbReference type="Pfam" id="PF03724"/>
    </source>
</evidence>
<accession>A0ABP7UNX0</accession>
<dbReference type="EMBL" id="BAABCS010000014">
    <property type="protein sequence ID" value="GAA4048502.1"/>
    <property type="molecule type" value="Genomic_DNA"/>
</dbReference>
<protein>
    <recommendedName>
        <fullName evidence="1">DUF306 domain-containing protein</fullName>
    </recommendedName>
</protein>
<evidence type="ECO:0000313" key="2">
    <source>
        <dbReference type="EMBL" id="GAA4048502.1"/>
    </source>
</evidence>
<organism evidence="2 3">
    <name type="scientific">Flavobacterium chungnamense</name>
    <dbReference type="NCBI Taxonomy" id="706182"/>
    <lineage>
        <taxon>Bacteria</taxon>
        <taxon>Pseudomonadati</taxon>
        <taxon>Bacteroidota</taxon>
        <taxon>Flavobacteriia</taxon>
        <taxon>Flavobacteriales</taxon>
        <taxon>Flavobacteriaceae</taxon>
        <taxon>Flavobacterium</taxon>
    </lineage>
</organism>
<dbReference type="Proteomes" id="UP001500426">
    <property type="component" value="Unassembled WGS sequence"/>
</dbReference>
<comment type="caution">
    <text evidence="2">The sequence shown here is derived from an EMBL/GenBank/DDBJ whole genome shotgun (WGS) entry which is preliminary data.</text>
</comment>
<feature type="domain" description="DUF306" evidence="1">
    <location>
        <begin position="99"/>
        <end position="206"/>
    </location>
</feature>
<dbReference type="Gene3D" id="2.40.128.270">
    <property type="match status" value="1"/>
</dbReference>
<dbReference type="PANTHER" id="PTHR35535">
    <property type="entry name" value="HEAT SHOCK PROTEIN HSLJ"/>
    <property type="match status" value="1"/>
</dbReference>